<reference evidence="1" key="1">
    <citation type="submission" date="2023-04" db="EMBL/GenBank/DDBJ databases">
        <title>Draft Genome sequencing of Naganishia species isolated from polar environments using Oxford Nanopore Technology.</title>
        <authorList>
            <person name="Leo P."/>
            <person name="Venkateswaran K."/>
        </authorList>
    </citation>
    <scope>NUCLEOTIDE SEQUENCE</scope>
    <source>
        <strain evidence="1">DBVPG 5303</strain>
    </source>
</reference>
<proteinExistence type="predicted"/>
<organism evidence="1 2">
    <name type="scientific">Naganishia onofrii</name>
    <dbReference type="NCBI Taxonomy" id="1851511"/>
    <lineage>
        <taxon>Eukaryota</taxon>
        <taxon>Fungi</taxon>
        <taxon>Dikarya</taxon>
        <taxon>Basidiomycota</taxon>
        <taxon>Agaricomycotina</taxon>
        <taxon>Tremellomycetes</taxon>
        <taxon>Filobasidiales</taxon>
        <taxon>Filobasidiaceae</taxon>
        <taxon>Naganishia</taxon>
    </lineage>
</organism>
<evidence type="ECO:0000313" key="2">
    <source>
        <dbReference type="Proteomes" id="UP001234202"/>
    </source>
</evidence>
<sequence>MSSNQEMSDADKIRAKRIAAMQRSMAQSQNSPAPSASSEPASTSQPQPQQRSESALNRLMANSTPSPPAPSAASKGPAKPASSPSLASTPSTSVRASPVPAVTRPIRNYTITPAKPAAAVAVKKLAYEEWEADKVGEVLGVCLTKEEADRSGHARIHLSSLEQELSESVPPSELHTSIQHLDSLLIARLSLSPSETGNTTTFEYLTSCWTRLHEAQREFMRTSAAQGWSKDVEGGKWRVTYEKMKELVMSYVGYTLEDPAMFPQPEGRPAGPAEFLPILLSATSSAPAYDPLTSSTPSASSKNLPLQPDSLPQFLVDLSARFASDTDSLRNILESILSFLFQEFFKAAPPVDLVGGEWRKWIGALEVLVQVKGIAAMVPKLAVFFLASANPEQIEWFSLLGPLTRLSVFPREWVSSSQRCFLADIANLRNDVLLDDQPSVWKTYFAKPDERSKGDVEANQEGLRGSLVQLQDELFKVYNAIIRASPESREDLLDFIGTVVNRNVKRSGMRVDPKTVASDGFMVNLQAILLRLFEPVLDVTYSKLDRIDVGYYTRSKRVDVTEETKIKATQTEYNDYRAEVEAGGSATTSKTSSPFISDLFFLLNAYQHVGMNKTISNRERASKNIHEIRKDLRRLEAERPSWGSGTPQALQGEAAIQRFKSDIDVLRSSVAAYDTQLLSKEFIQRNIQFLCFSMTWLIRLVDPTHRYPVSMIQLPLPAEAPVQFKMMPEYLIENVAEYLEFIIRWADPNTLEKSDKDTIVTFILTFLSPNYVNNPFLKAKFMGILAAGVQPTGYFRRGILYETLIYHPLASHYLMPTLVRFFIDVEITGASTQFYDKFNIRRDIDTIFKAMWDNPIQREAFVQARRNDFELFIRFVNMLMSDTTYHLDESLSKLAAIHNVQQAMANQEEWNARPESERKDLQSQLQQAESSAPFHTHSGRSHIQLIKEFTATTKEPFLTPEIVDRLAATLDENLVTLVGPKMQDLKVAEPEKFAFKPKELLADIAQIYINLGESPEFIRAVANDGRSYSKATFEKLARILKNRAILIDHEIESLLTFIAKVEDVKATIEIEDEREIPDEFLDPLMATLMKDPVILPVSKVTIDRSTIRAALLQKPLDPFSNQPLKLEDCIPNVELKQQIDTWLKQGQDQGLRGSLAEPTPMEVDEL</sequence>
<keyword evidence="2" id="KW-1185">Reference proteome</keyword>
<gene>
    <name evidence="1" type="ORF">QFC24_005629</name>
</gene>
<dbReference type="EMBL" id="JASBWV010000024">
    <property type="protein sequence ID" value="KAJ9119396.1"/>
    <property type="molecule type" value="Genomic_DNA"/>
</dbReference>
<accession>A0ACC2X8L5</accession>
<name>A0ACC2X8L5_9TREE</name>
<comment type="caution">
    <text evidence="1">The sequence shown here is derived from an EMBL/GenBank/DDBJ whole genome shotgun (WGS) entry which is preliminary data.</text>
</comment>
<dbReference type="Proteomes" id="UP001234202">
    <property type="component" value="Unassembled WGS sequence"/>
</dbReference>
<evidence type="ECO:0000313" key="1">
    <source>
        <dbReference type="EMBL" id="KAJ9119396.1"/>
    </source>
</evidence>
<protein>
    <submittedName>
        <fullName evidence="1">Uncharacterized protein</fullName>
    </submittedName>
</protein>